<evidence type="ECO:0000256" key="2">
    <source>
        <dbReference type="ARBA" id="ARBA00004123"/>
    </source>
</evidence>
<gene>
    <name evidence="11" type="ORF">JCGZ_12929</name>
</gene>
<dbReference type="InterPro" id="IPR023170">
    <property type="entry name" value="HhH_base_excis_C"/>
</dbReference>
<dbReference type="SMART" id="SM00478">
    <property type="entry name" value="ENDO3c"/>
    <property type="match status" value="1"/>
</dbReference>
<keyword evidence="5" id="KW-0408">Iron</keyword>
<dbReference type="GO" id="GO:0051536">
    <property type="term" value="F:iron-sulfur cluster binding"/>
    <property type="evidence" value="ECO:0007669"/>
    <property type="project" value="UniProtKB-KW"/>
</dbReference>
<evidence type="ECO:0000256" key="8">
    <source>
        <dbReference type="ARBA" id="ARBA00023242"/>
    </source>
</evidence>
<dbReference type="GO" id="GO:0003677">
    <property type="term" value="F:DNA binding"/>
    <property type="evidence" value="ECO:0007669"/>
    <property type="project" value="UniProtKB-KW"/>
</dbReference>
<comment type="cofactor">
    <cofactor evidence="1">
        <name>[4Fe-4S] cluster</name>
        <dbReference type="ChEBI" id="CHEBI:49883"/>
    </cofactor>
</comment>
<evidence type="ECO:0000256" key="3">
    <source>
        <dbReference type="ARBA" id="ARBA00005646"/>
    </source>
</evidence>
<organism evidence="11 12">
    <name type="scientific">Jatropha curcas</name>
    <name type="common">Barbados nut</name>
    <dbReference type="NCBI Taxonomy" id="180498"/>
    <lineage>
        <taxon>Eukaryota</taxon>
        <taxon>Viridiplantae</taxon>
        <taxon>Streptophyta</taxon>
        <taxon>Embryophyta</taxon>
        <taxon>Tracheophyta</taxon>
        <taxon>Spermatophyta</taxon>
        <taxon>Magnoliopsida</taxon>
        <taxon>eudicotyledons</taxon>
        <taxon>Gunneridae</taxon>
        <taxon>Pentapetalae</taxon>
        <taxon>rosids</taxon>
        <taxon>fabids</taxon>
        <taxon>Malpighiales</taxon>
        <taxon>Euphorbiaceae</taxon>
        <taxon>Crotonoideae</taxon>
        <taxon>Jatropheae</taxon>
        <taxon>Jatropha</taxon>
    </lineage>
</organism>
<evidence type="ECO:0000313" key="11">
    <source>
        <dbReference type="EMBL" id="KDP33380.1"/>
    </source>
</evidence>
<keyword evidence="12" id="KW-1185">Reference proteome</keyword>
<keyword evidence="8" id="KW-0539">Nucleus</keyword>
<dbReference type="InterPro" id="IPR044811">
    <property type="entry name" value="DME/ROS1"/>
</dbReference>
<dbReference type="Proteomes" id="UP000027138">
    <property type="component" value="Unassembled WGS sequence"/>
</dbReference>
<feature type="region of interest" description="Disordered" evidence="9">
    <location>
        <begin position="1"/>
        <end position="21"/>
    </location>
</feature>
<evidence type="ECO:0000256" key="6">
    <source>
        <dbReference type="ARBA" id="ARBA00023014"/>
    </source>
</evidence>
<dbReference type="GO" id="GO:0019104">
    <property type="term" value="F:DNA N-glycosylase activity"/>
    <property type="evidence" value="ECO:0007669"/>
    <property type="project" value="InterPro"/>
</dbReference>
<evidence type="ECO:0000256" key="4">
    <source>
        <dbReference type="ARBA" id="ARBA00022723"/>
    </source>
</evidence>
<dbReference type="EMBL" id="KK914543">
    <property type="protein sequence ID" value="KDP33380.1"/>
    <property type="molecule type" value="Genomic_DNA"/>
</dbReference>
<dbReference type="InterPro" id="IPR003265">
    <property type="entry name" value="HhH-GPD_domain"/>
</dbReference>
<comment type="subcellular location">
    <subcellularLocation>
        <location evidence="2">Nucleus</location>
    </subcellularLocation>
</comment>
<feature type="domain" description="HhH-GPD" evidence="10">
    <location>
        <begin position="560"/>
        <end position="705"/>
    </location>
</feature>
<protein>
    <recommendedName>
        <fullName evidence="10">HhH-GPD domain-containing protein</fullName>
    </recommendedName>
</protein>
<evidence type="ECO:0000256" key="9">
    <source>
        <dbReference type="SAM" id="MobiDB-lite"/>
    </source>
</evidence>
<proteinExistence type="inferred from homology"/>
<dbReference type="SUPFAM" id="SSF48150">
    <property type="entry name" value="DNA-glycosylase"/>
    <property type="match status" value="1"/>
</dbReference>
<dbReference type="GO" id="GO:0046872">
    <property type="term" value="F:metal ion binding"/>
    <property type="evidence" value="ECO:0007669"/>
    <property type="project" value="UniProtKB-KW"/>
</dbReference>
<evidence type="ECO:0000313" key="12">
    <source>
        <dbReference type="Proteomes" id="UP000027138"/>
    </source>
</evidence>
<feature type="compositionally biased region" description="Basic residues" evidence="9">
    <location>
        <begin position="156"/>
        <end position="172"/>
    </location>
</feature>
<dbReference type="InterPro" id="IPR028925">
    <property type="entry name" value="RRM_DME"/>
</dbReference>
<dbReference type="GO" id="GO:0006284">
    <property type="term" value="P:base-excision repair"/>
    <property type="evidence" value="ECO:0007669"/>
    <property type="project" value="InterPro"/>
</dbReference>
<feature type="compositionally biased region" description="Basic and acidic residues" evidence="9">
    <location>
        <begin position="1053"/>
        <end position="1070"/>
    </location>
</feature>
<keyword evidence="4" id="KW-0479">Metal-binding</keyword>
<accession>A0A067KM69</accession>
<evidence type="ECO:0000256" key="1">
    <source>
        <dbReference type="ARBA" id="ARBA00001966"/>
    </source>
</evidence>
<dbReference type="GO" id="GO:0005634">
    <property type="term" value="C:nucleus"/>
    <property type="evidence" value="ECO:0007669"/>
    <property type="project" value="UniProtKB-SubCell"/>
</dbReference>
<dbReference type="Pfam" id="PF15628">
    <property type="entry name" value="RRM_DME"/>
    <property type="match status" value="1"/>
</dbReference>
<feature type="region of interest" description="Disordered" evidence="9">
    <location>
        <begin position="1042"/>
        <end position="1081"/>
    </location>
</feature>
<evidence type="ECO:0000259" key="10">
    <source>
        <dbReference type="SMART" id="SM00478"/>
    </source>
</evidence>
<reference evidence="11 12" key="1">
    <citation type="journal article" date="2014" name="PLoS ONE">
        <title>Global Analysis of Gene Expression Profiles in Physic Nut (Jatropha curcas L.) Seedlings Exposed to Salt Stress.</title>
        <authorList>
            <person name="Zhang L."/>
            <person name="Zhang C."/>
            <person name="Wu P."/>
            <person name="Chen Y."/>
            <person name="Li M."/>
            <person name="Jiang H."/>
            <person name="Wu G."/>
        </authorList>
    </citation>
    <scope>NUCLEOTIDE SEQUENCE [LARGE SCALE GENOMIC DNA]</scope>
    <source>
        <strain evidence="12">cv. GZQX0401</strain>
        <tissue evidence="11">Young leaves</tissue>
    </source>
</reference>
<feature type="region of interest" description="Disordered" evidence="9">
    <location>
        <begin position="144"/>
        <end position="172"/>
    </location>
</feature>
<name>A0A067KM69_JATCU</name>
<dbReference type="Gene3D" id="1.10.1670.10">
    <property type="entry name" value="Helix-hairpin-Helix base-excision DNA repair enzymes (C-terminal)"/>
    <property type="match status" value="1"/>
</dbReference>
<dbReference type="CDD" id="cd00056">
    <property type="entry name" value="ENDO3c"/>
    <property type="match status" value="1"/>
</dbReference>
<dbReference type="PANTHER" id="PTHR46213">
    <property type="entry name" value="TRANSCRIPTIONAL ACTIVATOR DEMETER"/>
    <property type="match status" value="1"/>
</dbReference>
<dbReference type="InterPro" id="IPR011257">
    <property type="entry name" value="DNA_glycosylase"/>
</dbReference>
<dbReference type="PANTHER" id="PTHR46213:SF16">
    <property type="entry name" value="HHH-GPD DOMAIN-CONTAINING PROTEIN"/>
    <property type="match status" value="1"/>
</dbReference>
<sequence>MSTSHITDSGESENGLPGAELVAKEVAAGPSGEGEETFDRLVDINACSNDVARHLDFFSSQESNEYHFDDLNPSFQDSTTAITDTKVNWSCSQESTTSFLAPPKLENVKNTESHAKPCYGDNVLQSGFISSENKKLHSVEVFEPTTPSLKPGVNKRPQRKPSKKSKVKKRRYRPKIALEVIPKRTVKNPVEKNLKRKYVKKSQFEKKNKRKKLSANSFASKTIEDDPMDTLKPMVKGPVIDHNTMQQNNIRKNIVSKILLGDLELDTDTLKWMTLRRRSPRDCPRKKFCCHLYQVGCRCIPSLSLIGSHSVSSSGSHQLEVDRIKLAFPGICKRRRIKRQRKSILSIILGFLHLQCNFVRKKRSKGLFPRLFARRNLASFAKLPMCNKMPDLNEIIGGTEGAEKDLKSNPIEKQEVINTVREEEHWSRNSKDSDTKIRLSLQLASTNRKGDRRFRPWKGSVVDSVVGVFLTQNVTDFLSSSTYMDLASKFPIQPTCHNNESQYFVTEVEENYRNESNSENELGLTVAAEATVMNKWIGLAPAASKPPKGKAKKRTDWNILRRKYSRTRNSDQTDSVDWEAVRTAPVDDLANVIEGRGQHRVLAKKIQDFLNREVEQTGTIDLEWLRYAPPDDAKEYLLEIAGIGLKSVECLRLLTLHHKAFPVDTNVARISVRLGWIPLQPLPGVQFHLLEEYELHYHMITFGKVFCTKVNPNCRSCPMRAECRHLASEIASKNLSLPSSSKKDEERSIVPCIPVGNSGLVVNNAATVANPIPIRFLESNTTMENGHPTSICKPIIEEPKSPQPVQENENCGIIGDIEDFPYDEEGIPTIKLSNEAFKGNVQYFMDKYCSQVGSSSRALVPRSIHVDSVPPRKLKQTTHLRTEHLVYELPDDHELVIKLPRRDRDDLFPYLLAIWTPGETADSWKMPEQECNSQVPDSEPCGKPTCLPCQSFLEANANIVRGTILVPIRTALKAKFPLNGTYFQVNEVFADDETSKTPLIVNRDSIGNLKRRTVYFGTSATSIFRSFICVRAWDSKTGAPKALSRRFHCPPSKMEKQKRGANKKSRDNAKGKASMSLNVAQ</sequence>
<keyword evidence="7" id="KW-0238">DNA-binding</keyword>
<dbReference type="GO" id="GO:0141166">
    <property type="term" value="P:chromosomal 5-methylcytosine DNA demethylation pathway"/>
    <property type="evidence" value="ECO:0007669"/>
    <property type="project" value="InterPro"/>
</dbReference>
<comment type="similarity">
    <text evidence="3">Belongs to the DNA glycosylase family. DEMETER subfamily.</text>
</comment>
<evidence type="ECO:0000256" key="5">
    <source>
        <dbReference type="ARBA" id="ARBA00023004"/>
    </source>
</evidence>
<keyword evidence="6" id="KW-0411">Iron-sulfur</keyword>
<evidence type="ECO:0000256" key="7">
    <source>
        <dbReference type="ARBA" id="ARBA00023125"/>
    </source>
</evidence>
<dbReference type="GO" id="GO:0035514">
    <property type="term" value="F:DNA demethylase activity"/>
    <property type="evidence" value="ECO:0007669"/>
    <property type="project" value="InterPro"/>
</dbReference>
<dbReference type="AlphaFoldDB" id="A0A067KM69"/>
<dbReference type="OrthoDB" id="5607at2759"/>